<organism evidence="3 4">
    <name type="scientific">Trichobilharzia regenti</name>
    <name type="common">Nasal bird schistosome</name>
    <dbReference type="NCBI Taxonomy" id="157069"/>
    <lineage>
        <taxon>Eukaryota</taxon>
        <taxon>Metazoa</taxon>
        <taxon>Spiralia</taxon>
        <taxon>Lophotrochozoa</taxon>
        <taxon>Platyhelminthes</taxon>
        <taxon>Trematoda</taxon>
        <taxon>Digenea</taxon>
        <taxon>Strigeidida</taxon>
        <taxon>Schistosomatoidea</taxon>
        <taxon>Schistosomatidae</taxon>
        <taxon>Trichobilharzia</taxon>
    </lineage>
</organism>
<dbReference type="Proteomes" id="UP000050795">
    <property type="component" value="Unassembled WGS sequence"/>
</dbReference>
<protein>
    <submittedName>
        <fullName evidence="4">Transmembrane protein</fullName>
    </submittedName>
</protein>
<name>A0AA85JTF1_TRIRE</name>
<accession>A0AA85JTF1</accession>
<keyword evidence="2" id="KW-0812">Transmembrane</keyword>
<proteinExistence type="predicted"/>
<reference evidence="3" key="1">
    <citation type="submission" date="2022-06" db="EMBL/GenBank/DDBJ databases">
        <authorList>
            <person name="Berger JAMES D."/>
            <person name="Berger JAMES D."/>
        </authorList>
    </citation>
    <scope>NUCLEOTIDE SEQUENCE [LARGE SCALE GENOMIC DNA]</scope>
</reference>
<feature type="transmembrane region" description="Helical" evidence="2">
    <location>
        <begin position="20"/>
        <end position="39"/>
    </location>
</feature>
<evidence type="ECO:0000313" key="3">
    <source>
        <dbReference type="Proteomes" id="UP000050795"/>
    </source>
</evidence>
<dbReference type="WBParaSite" id="TREG1_35390.1">
    <property type="protein sequence ID" value="TREG1_35390.1"/>
    <property type="gene ID" value="TREG1_35390"/>
</dbReference>
<feature type="region of interest" description="Disordered" evidence="1">
    <location>
        <begin position="88"/>
        <end position="115"/>
    </location>
</feature>
<keyword evidence="2" id="KW-0472">Membrane</keyword>
<dbReference type="AlphaFoldDB" id="A0AA85JTF1"/>
<feature type="transmembrane region" description="Helical" evidence="2">
    <location>
        <begin position="59"/>
        <end position="79"/>
    </location>
</feature>
<sequence length="115" mass="12990">MASEKTEDKQSSRSVKYFSVIIALFGTFTISLLTMAAVMKPPNNSEANEGEEDQRSDELFRNGMMFSSLMIIIILLVLGRLYNESEMFKEDEKEPEDKAALFEKDSKDDAHLLAA</sequence>
<reference evidence="4" key="2">
    <citation type="submission" date="2023-11" db="UniProtKB">
        <authorList>
            <consortium name="WormBaseParasite"/>
        </authorList>
    </citation>
    <scope>IDENTIFICATION</scope>
</reference>
<evidence type="ECO:0000256" key="2">
    <source>
        <dbReference type="SAM" id="Phobius"/>
    </source>
</evidence>
<keyword evidence="3" id="KW-1185">Reference proteome</keyword>
<evidence type="ECO:0000313" key="4">
    <source>
        <dbReference type="WBParaSite" id="TREG1_35390.1"/>
    </source>
</evidence>
<keyword evidence="2" id="KW-1133">Transmembrane helix</keyword>
<evidence type="ECO:0000256" key="1">
    <source>
        <dbReference type="SAM" id="MobiDB-lite"/>
    </source>
</evidence>